<evidence type="ECO:0000313" key="4">
    <source>
        <dbReference type="Proteomes" id="UP000183794"/>
    </source>
</evidence>
<reference evidence="2 4" key="2">
    <citation type="submission" date="2016-11" db="EMBL/GenBank/DDBJ databases">
        <authorList>
            <person name="Jaros S."/>
            <person name="Januszkiewicz K."/>
            <person name="Wedrychowicz H."/>
        </authorList>
    </citation>
    <scope>NUCLEOTIDE SEQUENCE [LARGE SCALE GENOMIC DNA]</scope>
    <source>
        <strain evidence="2">NVI 5450</strain>
    </source>
</reference>
<organism evidence="2 4">
    <name type="scientific">Moritella viscosa</name>
    <dbReference type="NCBI Taxonomy" id="80854"/>
    <lineage>
        <taxon>Bacteria</taxon>
        <taxon>Pseudomonadati</taxon>
        <taxon>Pseudomonadota</taxon>
        <taxon>Gammaproteobacteria</taxon>
        <taxon>Alteromonadales</taxon>
        <taxon>Moritellaceae</taxon>
        <taxon>Moritella</taxon>
    </lineage>
</organism>
<gene>
    <name evidence="1" type="ORF">MT2528_2218</name>
    <name evidence="2" type="ORF">NVI5450_2418</name>
</gene>
<dbReference type="OrthoDB" id="6298102at2"/>
<dbReference type="AlphaFoldDB" id="A0A1L0B583"/>
<accession>A0A1L0B583</accession>
<dbReference type="EMBL" id="FPLD01000065">
    <property type="protein sequence ID" value="SGZ01344.1"/>
    <property type="molecule type" value="Genomic_DNA"/>
</dbReference>
<reference evidence="1 3" key="1">
    <citation type="submission" date="2016-11" db="EMBL/GenBank/DDBJ databases">
        <authorList>
            <person name="Klemetsen T."/>
        </authorList>
    </citation>
    <scope>NUCLEOTIDE SEQUENCE [LARGE SCALE GENOMIC DNA]</scope>
    <source>
        <strain evidence="1">MT 2528</strain>
    </source>
</reference>
<dbReference type="Proteomes" id="UP000182660">
    <property type="component" value="Unassembled WGS sequence"/>
</dbReference>
<proteinExistence type="predicted"/>
<evidence type="ECO:0000313" key="1">
    <source>
        <dbReference type="EMBL" id="SGY91666.1"/>
    </source>
</evidence>
<dbReference type="EMBL" id="FPLJ01000052">
    <property type="protein sequence ID" value="SGY91666.1"/>
    <property type="molecule type" value="Genomic_DNA"/>
</dbReference>
<dbReference type="Proteomes" id="UP000183794">
    <property type="component" value="Unassembled WGS sequence"/>
</dbReference>
<dbReference type="GeneID" id="61296079"/>
<evidence type="ECO:0008006" key="5">
    <source>
        <dbReference type="Google" id="ProtNLM"/>
    </source>
</evidence>
<protein>
    <recommendedName>
        <fullName evidence="5">DUF4178 domain-containing protein</fullName>
    </recommendedName>
</protein>
<keyword evidence="3" id="KW-1185">Reference proteome</keyword>
<evidence type="ECO:0000313" key="2">
    <source>
        <dbReference type="EMBL" id="SGZ01344.1"/>
    </source>
</evidence>
<dbReference type="RefSeq" id="WP_075472221.1">
    <property type="nucleotide sequence ID" value="NZ_CBCRXG010000001.1"/>
</dbReference>
<name>A0A1L0B583_9GAMM</name>
<sequence>MSFFKNLFKKSAPETPTRELNHVSKLIIGDIIEFSDSFTLPTEVRRQKFEVIAVETLEFEHQHYPRFKLQGEQQTYVWLSLPGHDQNNFQLSLELTREDVSQLFDLELFSDVFEEGFTELSTEQPVSLGDWHADHYYQQDIATVGYHHRTDFRTAAPSKYADENPGQQFEFYHLHDAKESKLIDIMVLNNGDTDVYLTVQLGNDSITGYWPIA</sequence>
<evidence type="ECO:0000313" key="3">
    <source>
        <dbReference type="Proteomes" id="UP000182660"/>
    </source>
</evidence>